<reference evidence="1 2" key="1">
    <citation type="submission" date="2020-10" db="EMBL/GenBank/DDBJ databases">
        <title>Connecting structure to function with the recovery of over 1000 high-quality activated sludge metagenome-assembled genomes encoding full-length rRNA genes using long-read sequencing.</title>
        <authorList>
            <person name="Singleton C.M."/>
            <person name="Petriglieri F."/>
            <person name="Kristensen J.M."/>
            <person name="Kirkegaard R.H."/>
            <person name="Michaelsen T.Y."/>
            <person name="Andersen M.H."/>
            <person name="Karst S.M."/>
            <person name="Dueholm M.S."/>
            <person name="Nielsen P.H."/>
            <person name="Albertsen M."/>
        </authorList>
    </citation>
    <scope>NUCLEOTIDE SEQUENCE [LARGE SCALE GENOMIC DNA]</scope>
    <source>
        <strain evidence="1">EsbW_18-Q3-R4-48_BATAC.285</strain>
    </source>
</reference>
<protein>
    <submittedName>
        <fullName evidence="1">Uncharacterized protein</fullName>
    </submittedName>
</protein>
<comment type="caution">
    <text evidence="1">The sequence shown here is derived from an EMBL/GenBank/DDBJ whole genome shotgun (WGS) entry which is preliminary data.</text>
</comment>
<dbReference type="EMBL" id="JADJMH010000014">
    <property type="protein sequence ID" value="MBK7675809.1"/>
    <property type="molecule type" value="Genomic_DNA"/>
</dbReference>
<evidence type="ECO:0000313" key="1">
    <source>
        <dbReference type="EMBL" id="MBK7675809.1"/>
    </source>
</evidence>
<dbReference type="AlphaFoldDB" id="A0A935PYR6"/>
<accession>A0A935PYR6</accession>
<evidence type="ECO:0000313" key="2">
    <source>
        <dbReference type="Proteomes" id="UP000697998"/>
    </source>
</evidence>
<proteinExistence type="predicted"/>
<name>A0A935PYR6_9PROT</name>
<sequence>MLQAARVDGCELLLIEDRAGVEQVLELILSATTIEVSDPGAGECRVDLMVRYGHAAPMPRSPRCPVREVIIAA</sequence>
<gene>
    <name evidence="1" type="ORF">IPJ27_14220</name>
</gene>
<organism evidence="1 2">
    <name type="scientific">Candidatus Accumulibacter proximus</name>
    <dbReference type="NCBI Taxonomy" id="2954385"/>
    <lineage>
        <taxon>Bacteria</taxon>
        <taxon>Pseudomonadati</taxon>
        <taxon>Pseudomonadota</taxon>
        <taxon>Betaproteobacteria</taxon>
        <taxon>Candidatus Accumulibacter</taxon>
    </lineage>
</organism>
<dbReference type="Proteomes" id="UP000697998">
    <property type="component" value="Unassembled WGS sequence"/>
</dbReference>